<proteinExistence type="predicted"/>
<comment type="caution">
    <text evidence="1">The sequence shown here is derived from an EMBL/GenBank/DDBJ whole genome shotgun (WGS) entry which is preliminary data.</text>
</comment>
<dbReference type="AlphaFoldDB" id="U1XV51"/>
<dbReference type="Proteomes" id="UP000016511">
    <property type="component" value="Unassembled WGS sequence"/>
</dbReference>
<reference evidence="1 2" key="1">
    <citation type="submission" date="2013-08" db="EMBL/GenBank/DDBJ databases">
        <authorList>
            <person name="Weinstock G."/>
            <person name="Sodergren E."/>
            <person name="Wylie T."/>
            <person name="Fulton L."/>
            <person name="Fulton R."/>
            <person name="Fronick C."/>
            <person name="O'Laughlin M."/>
            <person name="Godfrey J."/>
            <person name="Miner T."/>
            <person name="Herter B."/>
            <person name="Appelbaum E."/>
            <person name="Cordes M."/>
            <person name="Lek S."/>
            <person name="Wollam A."/>
            <person name="Pepin K.H."/>
            <person name="Palsikar V.B."/>
            <person name="Mitreva M."/>
            <person name="Wilson R.K."/>
        </authorList>
    </citation>
    <scope>NUCLEOTIDE SEQUENCE [LARGE SCALE GENOMIC DNA]</scope>
    <source>
        <strain evidence="1 2">ATCC 12856</strain>
    </source>
</reference>
<name>U1XV51_ANEAE</name>
<sequence>STLWIINRCDIDKINEVSMLFSLLGNRSVENNKINSIYAVFSCYSPFSYF</sequence>
<dbReference type="HOGENOM" id="CLU_3110690_0_0_9"/>
<organism evidence="1 2">
    <name type="scientific">Aneurinibacillus aneurinilyticus ATCC 12856</name>
    <dbReference type="NCBI Taxonomy" id="649747"/>
    <lineage>
        <taxon>Bacteria</taxon>
        <taxon>Bacillati</taxon>
        <taxon>Bacillota</taxon>
        <taxon>Bacilli</taxon>
        <taxon>Bacillales</taxon>
        <taxon>Paenibacillaceae</taxon>
        <taxon>Aneurinibacillus group</taxon>
        <taxon>Aneurinibacillus</taxon>
    </lineage>
</organism>
<gene>
    <name evidence="1" type="ORF">HMPREF0083_06246</name>
</gene>
<feature type="non-terminal residue" evidence="1">
    <location>
        <position position="1"/>
    </location>
</feature>
<accession>U1XV51</accession>
<keyword evidence="2" id="KW-1185">Reference proteome</keyword>
<evidence type="ECO:0000313" key="1">
    <source>
        <dbReference type="EMBL" id="ERI03902.1"/>
    </source>
</evidence>
<evidence type="ECO:0000313" key="2">
    <source>
        <dbReference type="Proteomes" id="UP000016511"/>
    </source>
</evidence>
<dbReference type="EMBL" id="AWSJ01000395">
    <property type="protein sequence ID" value="ERI03902.1"/>
    <property type="molecule type" value="Genomic_DNA"/>
</dbReference>
<protein>
    <submittedName>
        <fullName evidence="1">Uncharacterized protein</fullName>
    </submittedName>
</protein>